<proteinExistence type="predicted"/>
<dbReference type="InParanoid" id="A0A2K1I9Y0"/>
<reference evidence="1" key="1">
    <citation type="journal article" date="2008" name="Science">
        <title>The Physcomitrella genome reveals evolutionary insights into the conquest of land by plants.</title>
        <authorList>
            <person name="Rensing S."/>
            <person name="Lang D."/>
            <person name="Zimmer A."/>
            <person name="Terry A."/>
            <person name="Salamov A."/>
            <person name="Shapiro H."/>
            <person name="Nishiyama T."/>
            <person name="Perroud P.-F."/>
            <person name="Lindquist E."/>
            <person name="Kamisugi Y."/>
            <person name="Tanahashi T."/>
            <person name="Sakakibara K."/>
            <person name="Fujita T."/>
            <person name="Oishi K."/>
            <person name="Shin-I T."/>
            <person name="Kuroki Y."/>
            <person name="Toyoda A."/>
            <person name="Suzuki Y."/>
            <person name="Hashimoto A."/>
            <person name="Yamaguchi K."/>
            <person name="Sugano A."/>
            <person name="Kohara Y."/>
            <person name="Fujiyama A."/>
            <person name="Anterola A."/>
            <person name="Aoki S."/>
            <person name="Ashton N."/>
            <person name="Barbazuk W.B."/>
            <person name="Barker E."/>
            <person name="Bennetzen J."/>
            <person name="Bezanilla M."/>
            <person name="Blankenship R."/>
            <person name="Cho S.H."/>
            <person name="Dutcher S."/>
            <person name="Estelle M."/>
            <person name="Fawcett J.A."/>
            <person name="Gundlach H."/>
            <person name="Hanada K."/>
            <person name="Heyl A."/>
            <person name="Hicks K.A."/>
            <person name="Hugh J."/>
            <person name="Lohr M."/>
            <person name="Mayer K."/>
            <person name="Melkozernov A."/>
            <person name="Murata T."/>
            <person name="Nelson D."/>
            <person name="Pils B."/>
            <person name="Prigge M."/>
            <person name="Reiss B."/>
            <person name="Renner T."/>
            <person name="Rombauts S."/>
            <person name="Rushton P."/>
            <person name="Sanderfoot A."/>
            <person name="Schween G."/>
            <person name="Shiu S.-H."/>
            <person name="Stueber K."/>
            <person name="Theodoulou F.L."/>
            <person name="Tu H."/>
            <person name="Van de Peer Y."/>
            <person name="Verrier P.J."/>
            <person name="Waters E."/>
            <person name="Wood A."/>
            <person name="Yang L."/>
            <person name="Cove D."/>
            <person name="Cuming A."/>
            <person name="Hasebe M."/>
            <person name="Lucas S."/>
            <person name="Mishler D.B."/>
            <person name="Reski R."/>
            <person name="Grigoriev I."/>
            <person name="Quatrano R.S."/>
            <person name="Boore J.L."/>
        </authorList>
    </citation>
    <scope>NUCLEOTIDE SEQUENCE [LARGE SCALE GENOMIC DNA]</scope>
</reference>
<accession>A0A2K1I9Y0</accession>
<dbReference type="PaxDb" id="3218-PP1S183_40V6.1"/>
<comment type="caution">
    <text evidence="1">The sequence shown here is derived from an EMBL/GenBank/DDBJ whole genome shotgun (WGS) entry which is preliminary data.</text>
</comment>
<organism evidence="1">
    <name type="scientific">Physcomitrium patens</name>
    <name type="common">Spreading-leaved earth moss</name>
    <name type="synonym">Physcomitrella patens</name>
    <dbReference type="NCBI Taxonomy" id="3218"/>
    <lineage>
        <taxon>Eukaryota</taxon>
        <taxon>Viridiplantae</taxon>
        <taxon>Streptophyta</taxon>
        <taxon>Embryophyta</taxon>
        <taxon>Bryophyta</taxon>
        <taxon>Bryophytina</taxon>
        <taxon>Bryopsida</taxon>
        <taxon>Funariidae</taxon>
        <taxon>Funariales</taxon>
        <taxon>Funariaceae</taxon>
        <taxon>Physcomitrium</taxon>
    </lineage>
</organism>
<dbReference type="EMBL" id="ABEU02000098">
    <property type="protein sequence ID" value="PNR26074.1"/>
    <property type="molecule type" value="Genomic_DNA"/>
</dbReference>
<evidence type="ECO:0000313" key="1">
    <source>
        <dbReference type="EMBL" id="PNR26074.1"/>
    </source>
</evidence>
<reference evidence="1" key="2">
    <citation type="journal article" date="2018" name="Plant J.">
        <title>The Physcomitrella patens chromosome-scale assembly reveals moss genome structure and evolution.</title>
        <authorList>
            <person name="Lang D."/>
            <person name="Ullrich K.K."/>
            <person name="Murat F."/>
            <person name="Fuchs J."/>
            <person name="Jenkins J."/>
            <person name="Haas F.B."/>
            <person name="Piednoel M."/>
            <person name="Gundlach H."/>
            <person name="Van Bel M."/>
            <person name="Meyberg R."/>
            <person name="Vives C."/>
            <person name="Morata J."/>
            <person name="Symeonidi A."/>
            <person name="Hiss M."/>
            <person name="Muchero W."/>
            <person name="Kamisugi Y."/>
            <person name="Saleh O."/>
            <person name="Blanc G."/>
            <person name="Decker E.L."/>
            <person name="van Gessel N."/>
            <person name="Grimwood J."/>
            <person name="Hayes R.D."/>
            <person name="Graham S.W."/>
            <person name="Gunter L.E."/>
            <person name="McDaniel S.F."/>
            <person name="Hoernstein S.N.W."/>
            <person name="Larsson A."/>
            <person name="Li F.W."/>
            <person name="Perroud P.F."/>
            <person name="Phillips J."/>
            <person name="Ranjan P."/>
            <person name="Rokshar D.S."/>
            <person name="Rothfels C.J."/>
            <person name="Schneider L."/>
            <person name="Shu S."/>
            <person name="Stevenson D.W."/>
            <person name="Thummler F."/>
            <person name="Tillich M."/>
            <person name="Villarreal Aguilar J.C."/>
            <person name="Widiez T."/>
            <person name="Wong G.K."/>
            <person name="Wymore A."/>
            <person name="Zhang Y."/>
            <person name="Zimmer A.D."/>
            <person name="Quatrano R.S."/>
            <person name="Mayer K.F.X."/>
            <person name="Goodstein D."/>
            <person name="Casacuberta J.M."/>
            <person name="Vandepoele K."/>
            <person name="Reski R."/>
            <person name="Cuming A.C."/>
            <person name="Tuskan G.A."/>
            <person name="Maumus F."/>
            <person name="Salse J."/>
            <person name="Schmutz J."/>
            <person name="Rensing S.A."/>
        </authorList>
    </citation>
    <scope>NUCLEOTIDE SEQUENCE [LARGE SCALE GENOMIC DNA]</scope>
</reference>
<gene>
    <name evidence="1" type="ORF">PHYPA_031159</name>
</gene>
<sequence length="105" mass="11733">MLQPVRKWVDSPTCGTGSLSWTMRVFKACNASLEVIVYPHLGCGKALKRNPKRASQNCWNIEVEAGVKEEAILGVLIGDQQASQARGITIYRHKQLSLEFSQEKM</sequence>
<dbReference type="AlphaFoldDB" id="A0A2K1I9Y0"/>
<name>A0A2K1I9Y0_PHYPA</name>
<protein>
    <submittedName>
        <fullName evidence="1">Uncharacterized protein</fullName>
    </submittedName>
</protein>